<dbReference type="Proteomes" id="UP000076925">
    <property type="component" value="Unassembled WGS sequence"/>
</dbReference>
<feature type="domain" description="Effector-associated" evidence="1">
    <location>
        <begin position="1"/>
        <end position="87"/>
    </location>
</feature>
<dbReference type="AlphaFoldDB" id="A0A139XFF0"/>
<dbReference type="InterPro" id="IPR045430">
    <property type="entry name" value="EAD1"/>
</dbReference>
<evidence type="ECO:0000313" key="3">
    <source>
        <dbReference type="Proteomes" id="UP000076925"/>
    </source>
</evidence>
<proteinExistence type="predicted"/>
<keyword evidence="3" id="KW-1185">Reference proteome</keyword>
<dbReference type="STRING" id="128403.WA1_11340"/>
<evidence type="ECO:0000259" key="1">
    <source>
        <dbReference type="Pfam" id="PF19955"/>
    </source>
</evidence>
<organism evidence="2 3">
    <name type="scientific">Scytonema hofmannii PCC 7110</name>
    <dbReference type="NCBI Taxonomy" id="128403"/>
    <lineage>
        <taxon>Bacteria</taxon>
        <taxon>Bacillati</taxon>
        <taxon>Cyanobacteriota</taxon>
        <taxon>Cyanophyceae</taxon>
        <taxon>Nostocales</taxon>
        <taxon>Scytonemataceae</taxon>
        <taxon>Scytonema</taxon>
    </lineage>
</organism>
<dbReference type="Pfam" id="PF19955">
    <property type="entry name" value="EAD1"/>
    <property type="match status" value="1"/>
</dbReference>
<dbReference type="EMBL" id="ANNX02000015">
    <property type="protein sequence ID" value="KYC43424.1"/>
    <property type="molecule type" value="Genomic_DNA"/>
</dbReference>
<comment type="caution">
    <text evidence="2">The sequence shown here is derived from an EMBL/GenBank/DDBJ whole genome shotgun (WGS) entry which is preliminary data.</text>
</comment>
<accession>A0A139XFF0</accession>
<reference evidence="2 3" key="1">
    <citation type="journal article" date="2013" name="Genome Biol. Evol.">
        <title>Genomes of Stigonematalean cyanobacteria (subsection V) and the evolution of oxygenic photosynthesis from prokaryotes to plastids.</title>
        <authorList>
            <person name="Dagan T."/>
            <person name="Roettger M."/>
            <person name="Stucken K."/>
            <person name="Landan G."/>
            <person name="Koch R."/>
            <person name="Major P."/>
            <person name="Gould S.B."/>
            <person name="Goremykin V.V."/>
            <person name="Rippka R."/>
            <person name="Tandeau de Marsac N."/>
            <person name="Gugger M."/>
            <person name="Lockhart P.J."/>
            <person name="Allen J.F."/>
            <person name="Brune I."/>
            <person name="Maus I."/>
            <person name="Puhler A."/>
            <person name="Martin W.F."/>
        </authorList>
    </citation>
    <scope>NUCLEOTIDE SEQUENCE [LARGE SCALE GENOMIC DNA]</scope>
    <source>
        <strain evidence="2 3">PCC 7110</strain>
    </source>
</reference>
<protein>
    <recommendedName>
        <fullName evidence="1">Effector-associated domain-containing protein</fullName>
    </recommendedName>
</protein>
<dbReference type="RefSeq" id="WP_017748360.1">
    <property type="nucleotide sequence ID" value="NZ_KQ976354.1"/>
</dbReference>
<sequence>MELTGKQKQQFLEALIHAFPSKDGLRMMLSCRLEWDLDRVAGGNTLKDIVFNLLTWTESREQLTQLLEAALAENPFNPKLIKLRKSYLNPIKEDEINNLKLILGKDDHRRTSHR</sequence>
<gene>
    <name evidence="2" type="ORF">WA1_11340</name>
</gene>
<evidence type="ECO:0000313" key="2">
    <source>
        <dbReference type="EMBL" id="KYC43424.1"/>
    </source>
</evidence>
<name>A0A139XFF0_9CYAN</name>